<keyword evidence="2" id="KW-0813">Transport</keyword>
<feature type="transmembrane region" description="Helical" evidence="8">
    <location>
        <begin position="360"/>
        <end position="382"/>
    </location>
</feature>
<protein>
    <recommendedName>
        <fullName evidence="10">Ferric oxidoreductase domain-containing protein</fullName>
    </recommendedName>
</protein>
<feature type="transmembrane region" description="Helical" evidence="8">
    <location>
        <begin position="394"/>
        <end position="416"/>
    </location>
</feature>
<dbReference type="OrthoDB" id="167398at2759"/>
<dbReference type="Pfam" id="PF01794">
    <property type="entry name" value="Ferric_reduct"/>
    <property type="match status" value="1"/>
</dbReference>
<feature type="non-terminal residue" evidence="11">
    <location>
        <position position="1"/>
    </location>
</feature>
<feature type="chain" id="PRO_5015950007" description="Ferric oxidoreductase domain-containing protein" evidence="9">
    <location>
        <begin position="20"/>
        <end position="748"/>
    </location>
</feature>
<dbReference type="SFLD" id="SFLDG01168">
    <property type="entry name" value="Ferric_reductase_subgroup_(FRE"/>
    <property type="match status" value="1"/>
</dbReference>
<evidence type="ECO:0000256" key="4">
    <source>
        <dbReference type="ARBA" id="ARBA00022989"/>
    </source>
</evidence>
<proteinExistence type="predicted"/>
<evidence type="ECO:0000256" key="2">
    <source>
        <dbReference type="ARBA" id="ARBA00022448"/>
    </source>
</evidence>
<feature type="transmembrane region" description="Helical" evidence="8">
    <location>
        <begin position="280"/>
        <end position="300"/>
    </location>
</feature>
<evidence type="ECO:0000256" key="1">
    <source>
        <dbReference type="ARBA" id="ARBA00004141"/>
    </source>
</evidence>
<dbReference type="SUPFAM" id="SSF52343">
    <property type="entry name" value="Ferredoxin reductase-like, C-terminal NADP-linked domain"/>
    <property type="match status" value="1"/>
</dbReference>
<evidence type="ECO:0000259" key="10">
    <source>
        <dbReference type="Pfam" id="PF01794"/>
    </source>
</evidence>
<keyword evidence="9" id="KW-0732">Signal</keyword>
<feature type="transmembrane region" description="Helical" evidence="8">
    <location>
        <begin position="455"/>
        <end position="477"/>
    </location>
</feature>
<feature type="transmembrane region" description="Helical" evidence="8">
    <location>
        <begin position="423"/>
        <end position="443"/>
    </location>
</feature>
<dbReference type="Proteomes" id="UP000244855">
    <property type="component" value="Unassembled WGS sequence"/>
</dbReference>
<feature type="transmembrane region" description="Helical" evidence="8">
    <location>
        <begin position="218"/>
        <end position="239"/>
    </location>
</feature>
<feature type="transmembrane region" description="Helical" evidence="8">
    <location>
        <begin position="320"/>
        <end position="339"/>
    </location>
</feature>
<dbReference type="GO" id="GO:0000293">
    <property type="term" value="F:ferric-chelate reductase activity"/>
    <property type="evidence" value="ECO:0007669"/>
    <property type="project" value="TreeGrafter"/>
</dbReference>
<dbReference type="GO" id="GO:0006826">
    <property type="term" value="P:iron ion transport"/>
    <property type="evidence" value="ECO:0007669"/>
    <property type="project" value="TreeGrafter"/>
</dbReference>
<evidence type="ECO:0000256" key="6">
    <source>
        <dbReference type="ARBA" id="ARBA00023136"/>
    </source>
</evidence>
<dbReference type="STRING" id="97972.A0A2V1DDP2"/>
<gene>
    <name evidence="11" type="ORF">DM02DRAFT_691015</name>
</gene>
<evidence type="ECO:0000313" key="11">
    <source>
        <dbReference type="EMBL" id="PVH95329.1"/>
    </source>
</evidence>
<dbReference type="CDD" id="cd06186">
    <property type="entry name" value="NOX_Duox_like_FAD_NADP"/>
    <property type="match status" value="1"/>
</dbReference>
<keyword evidence="4 8" id="KW-1133">Transmembrane helix</keyword>
<dbReference type="InterPro" id="IPR013130">
    <property type="entry name" value="Fe3_Rdtase_TM_dom"/>
</dbReference>
<evidence type="ECO:0000256" key="3">
    <source>
        <dbReference type="ARBA" id="ARBA00022692"/>
    </source>
</evidence>
<evidence type="ECO:0000256" key="9">
    <source>
        <dbReference type="SAM" id="SignalP"/>
    </source>
</evidence>
<evidence type="ECO:0000256" key="5">
    <source>
        <dbReference type="ARBA" id="ARBA00023065"/>
    </source>
</evidence>
<comment type="subcellular location">
    <subcellularLocation>
        <location evidence="1">Membrane</location>
        <topology evidence="1">Multi-pass membrane protein</topology>
    </subcellularLocation>
</comment>
<accession>A0A2V1DDP2</accession>
<dbReference type="PANTHER" id="PTHR32361">
    <property type="entry name" value="FERRIC/CUPRIC REDUCTASE TRANSMEMBRANE COMPONENT"/>
    <property type="match status" value="1"/>
</dbReference>
<dbReference type="GO" id="GO:0005886">
    <property type="term" value="C:plasma membrane"/>
    <property type="evidence" value="ECO:0007669"/>
    <property type="project" value="TreeGrafter"/>
</dbReference>
<evidence type="ECO:0000313" key="12">
    <source>
        <dbReference type="Proteomes" id="UP000244855"/>
    </source>
</evidence>
<feature type="signal peptide" evidence="9">
    <location>
        <begin position="1"/>
        <end position="19"/>
    </location>
</feature>
<keyword evidence="12" id="KW-1185">Reference proteome</keyword>
<evidence type="ECO:0000256" key="8">
    <source>
        <dbReference type="SAM" id="Phobius"/>
    </source>
</evidence>
<keyword evidence="3 8" id="KW-0812">Transmembrane</keyword>
<organism evidence="11 12">
    <name type="scientific">Periconia macrospinosa</name>
    <dbReference type="NCBI Taxonomy" id="97972"/>
    <lineage>
        <taxon>Eukaryota</taxon>
        <taxon>Fungi</taxon>
        <taxon>Dikarya</taxon>
        <taxon>Ascomycota</taxon>
        <taxon>Pezizomycotina</taxon>
        <taxon>Dothideomycetes</taxon>
        <taxon>Pleosporomycetidae</taxon>
        <taxon>Pleosporales</taxon>
        <taxon>Massarineae</taxon>
        <taxon>Periconiaceae</taxon>
        <taxon>Periconia</taxon>
    </lineage>
</organism>
<keyword evidence="5" id="KW-0406">Ion transport</keyword>
<feature type="domain" description="Ferric oxidoreductase" evidence="10">
    <location>
        <begin position="322"/>
        <end position="438"/>
    </location>
</feature>
<dbReference type="GO" id="GO:0015677">
    <property type="term" value="P:copper ion import"/>
    <property type="evidence" value="ECO:0007669"/>
    <property type="project" value="TreeGrafter"/>
</dbReference>
<dbReference type="EMBL" id="KZ805500">
    <property type="protein sequence ID" value="PVH95329.1"/>
    <property type="molecule type" value="Genomic_DNA"/>
</dbReference>
<dbReference type="AlphaFoldDB" id="A0A2V1DDP2"/>
<dbReference type="InterPro" id="IPR051410">
    <property type="entry name" value="Ferric/Cupric_Reductase"/>
</dbReference>
<name>A0A2V1DDP2_9PLEO</name>
<dbReference type="PANTHER" id="PTHR32361:SF9">
    <property type="entry name" value="FERRIC REDUCTASE TRANSMEMBRANE COMPONENT 3-RELATED"/>
    <property type="match status" value="1"/>
</dbReference>
<feature type="region of interest" description="Disordered" evidence="7">
    <location>
        <begin position="533"/>
        <end position="575"/>
    </location>
</feature>
<dbReference type="GO" id="GO:0006879">
    <property type="term" value="P:intracellular iron ion homeostasis"/>
    <property type="evidence" value="ECO:0007669"/>
    <property type="project" value="TreeGrafter"/>
</dbReference>
<reference evidence="11 12" key="1">
    <citation type="journal article" date="2018" name="Sci. Rep.">
        <title>Comparative genomics provides insights into the lifestyle and reveals functional heterogeneity of dark septate endophytic fungi.</title>
        <authorList>
            <person name="Knapp D.G."/>
            <person name="Nemeth J.B."/>
            <person name="Barry K."/>
            <person name="Hainaut M."/>
            <person name="Henrissat B."/>
            <person name="Johnson J."/>
            <person name="Kuo A."/>
            <person name="Lim J.H.P."/>
            <person name="Lipzen A."/>
            <person name="Nolan M."/>
            <person name="Ohm R.A."/>
            <person name="Tamas L."/>
            <person name="Grigoriev I.V."/>
            <person name="Spatafora J.W."/>
            <person name="Nagy L.G."/>
            <person name="Kovacs G.M."/>
        </authorList>
    </citation>
    <scope>NUCLEOTIDE SEQUENCE [LARGE SCALE GENOMIC DNA]</scope>
    <source>
        <strain evidence="11 12">DSE2036</strain>
    </source>
</reference>
<keyword evidence="6 8" id="KW-0472">Membrane</keyword>
<dbReference type="SFLD" id="SFLDS00052">
    <property type="entry name" value="Ferric_Reductase_Domain"/>
    <property type="match status" value="1"/>
</dbReference>
<sequence length="748" mass="83313">MRLTWMSVCALLYAVGVLGDGNGMIGFGITMYDPGCAHACRNVIKSCKLKCTPEKGGSNHGTSHQPVATPPKCFTTDPTFLRTMALCISTYCPLNDKPTPDVIRQYWASHLGTGTVGNSQYIPALSYQDALKAAREDETHAAHNESMYHDHPHMKARHGDHNDSSGPEVDIFHVSSPLPTIKDGNPLNVTSFIDPEEWQLWYNGLVNFEENEIGHSKYTITITLVAVLVPVFIAALKWIPGLTQSRIWHLLQSRLVYPALIKGRHRVPLAGEIIPNRGQALFIALISFLNMIFLVAPYVIRQPQQNFPSRSEQELSIIGNRAGVMAMGNAVAMFVFAARNSPLLYITGWSHGTYLLLHRWLGYWTLFHTVLHSVMLLAYYKIYGSYAKEIVREYWIWGIVATVAAVAILPTSLLFVRQRFYEIFLASHIILSLMFLIGYYYHIWFLYQHKWGYEIWAYIAGGIWGADRVLRLILVAIRRKRKAIVSFVPDTDNEYLRIDVEGVCVADGTVYLYFPSLGWKFWENHPFTPAFAGRSDDEAPSASRVADGSTDKVVTTKETAARSPSSSSSSPVTQHRTTFFARTRTGMTATLAARVAKEESTRLSILMEGPYKHSGASSQLAQCSSILCIAGGIGITAQLPYLRHVSPNVPTKLFWSTRKAGLVRAVAPAMQTLQPNVEVETVVAKRLDIDAILEKEMSVGSAGRSGTLGIVVSGPPEMTDSVRQKTLILGRDDVTKKEFVFVDEVFSW</sequence>
<dbReference type="InterPro" id="IPR039261">
    <property type="entry name" value="FNR_nucleotide-bd"/>
</dbReference>
<dbReference type="Gene3D" id="3.40.50.80">
    <property type="entry name" value="Nucleotide-binding domain of ferredoxin-NADP reductase (FNR) module"/>
    <property type="match status" value="1"/>
</dbReference>
<evidence type="ECO:0000256" key="7">
    <source>
        <dbReference type="SAM" id="MobiDB-lite"/>
    </source>
</evidence>